<organism evidence="2">
    <name type="scientific">Selaginella moellendorffii</name>
    <name type="common">Spikemoss</name>
    <dbReference type="NCBI Taxonomy" id="88036"/>
    <lineage>
        <taxon>Eukaryota</taxon>
        <taxon>Viridiplantae</taxon>
        <taxon>Streptophyta</taxon>
        <taxon>Embryophyta</taxon>
        <taxon>Tracheophyta</taxon>
        <taxon>Lycopodiopsida</taxon>
        <taxon>Selaginellales</taxon>
        <taxon>Selaginellaceae</taxon>
        <taxon>Selaginella</taxon>
    </lineage>
</organism>
<dbReference type="InParanoid" id="D8R336"/>
<accession>D8R336</accession>
<dbReference type="Gramene" id="EFJ33211">
    <property type="protein sequence ID" value="EFJ33211"/>
    <property type="gene ID" value="SELMODRAFT_406835"/>
</dbReference>
<evidence type="ECO:0000313" key="1">
    <source>
        <dbReference type="EMBL" id="EFJ33211.1"/>
    </source>
</evidence>
<gene>
    <name evidence="1" type="ORF">SELMODRAFT_406835</name>
</gene>
<evidence type="ECO:0000313" key="2">
    <source>
        <dbReference type="Proteomes" id="UP000001514"/>
    </source>
</evidence>
<dbReference type="Proteomes" id="UP000001514">
    <property type="component" value="Unassembled WGS sequence"/>
</dbReference>
<keyword evidence="2" id="KW-1185">Reference proteome</keyword>
<proteinExistence type="predicted"/>
<sequence>MASWTRCKTSKQLPSTGSFYSKPDITVEPISDVSGLAMDLQDGLRNITAVSAQSVVGWPDICVEWRDRDDAPALLVGMKDAMKAMVKDLATTLDGSSTEDQIHEELKFWSSGEFELGSRLYKFNCDILMLRCATATKWCSRSGTLGAIGAA</sequence>
<dbReference type="KEGG" id="smo:SELMODRAFT_406835"/>
<name>D8R336_SELML</name>
<dbReference type="EMBL" id="GL377571">
    <property type="protein sequence ID" value="EFJ33211.1"/>
    <property type="molecule type" value="Genomic_DNA"/>
</dbReference>
<reference evidence="1 2" key="1">
    <citation type="journal article" date="2011" name="Science">
        <title>The Selaginella genome identifies genetic changes associated with the evolution of vascular plants.</title>
        <authorList>
            <person name="Banks J.A."/>
            <person name="Nishiyama T."/>
            <person name="Hasebe M."/>
            <person name="Bowman J.L."/>
            <person name="Gribskov M."/>
            <person name="dePamphilis C."/>
            <person name="Albert V.A."/>
            <person name="Aono N."/>
            <person name="Aoyama T."/>
            <person name="Ambrose B.A."/>
            <person name="Ashton N.W."/>
            <person name="Axtell M.J."/>
            <person name="Barker E."/>
            <person name="Barker M.S."/>
            <person name="Bennetzen J.L."/>
            <person name="Bonawitz N.D."/>
            <person name="Chapple C."/>
            <person name="Cheng C."/>
            <person name="Correa L.G."/>
            <person name="Dacre M."/>
            <person name="DeBarry J."/>
            <person name="Dreyer I."/>
            <person name="Elias M."/>
            <person name="Engstrom E.M."/>
            <person name="Estelle M."/>
            <person name="Feng L."/>
            <person name="Finet C."/>
            <person name="Floyd S.K."/>
            <person name="Frommer W.B."/>
            <person name="Fujita T."/>
            <person name="Gramzow L."/>
            <person name="Gutensohn M."/>
            <person name="Harholt J."/>
            <person name="Hattori M."/>
            <person name="Heyl A."/>
            <person name="Hirai T."/>
            <person name="Hiwatashi Y."/>
            <person name="Ishikawa M."/>
            <person name="Iwata M."/>
            <person name="Karol K.G."/>
            <person name="Koehler B."/>
            <person name="Kolukisaoglu U."/>
            <person name="Kubo M."/>
            <person name="Kurata T."/>
            <person name="Lalonde S."/>
            <person name="Li K."/>
            <person name="Li Y."/>
            <person name="Litt A."/>
            <person name="Lyons E."/>
            <person name="Manning G."/>
            <person name="Maruyama T."/>
            <person name="Michael T.P."/>
            <person name="Mikami K."/>
            <person name="Miyazaki S."/>
            <person name="Morinaga S."/>
            <person name="Murata T."/>
            <person name="Mueller-Roeber B."/>
            <person name="Nelson D.R."/>
            <person name="Obara M."/>
            <person name="Oguri Y."/>
            <person name="Olmstead R.G."/>
            <person name="Onodera N."/>
            <person name="Petersen B.L."/>
            <person name="Pils B."/>
            <person name="Prigge M."/>
            <person name="Rensing S.A."/>
            <person name="Riano-Pachon D.M."/>
            <person name="Roberts A.W."/>
            <person name="Sato Y."/>
            <person name="Scheller H.V."/>
            <person name="Schulz B."/>
            <person name="Schulz C."/>
            <person name="Shakirov E.V."/>
            <person name="Shibagaki N."/>
            <person name="Shinohara N."/>
            <person name="Shippen D.E."/>
            <person name="Soerensen I."/>
            <person name="Sotooka R."/>
            <person name="Sugimoto N."/>
            <person name="Sugita M."/>
            <person name="Sumikawa N."/>
            <person name="Tanurdzic M."/>
            <person name="Theissen G."/>
            <person name="Ulvskov P."/>
            <person name="Wakazuki S."/>
            <person name="Weng J.K."/>
            <person name="Willats W.W."/>
            <person name="Wipf D."/>
            <person name="Wolf P.G."/>
            <person name="Yang L."/>
            <person name="Zimmer A.D."/>
            <person name="Zhu Q."/>
            <person name="Mitros T."/>
            <person name="Hellsten U."/>
            <person name="Loque D."/>
            <person name="Otillar R."/>
            <person name="Salamov A."/>
            <person name="Schmutz J."/>
            <person name="Shapiro H."/>
            <person name="Lindquist E."/>
            <person name="Lucas S."/>
            <person name="Rokhsar D."/>
            <person name="Grigoriev I.V."/>
        </authorList>
    </citation>
    <scope>NUCLEOTIDE SEQUENCE [LARGE SCALE GENOMIC DNA]</scope>
</reference>
<protein>
    <submittedName>
        <fullName evidence="1">Uncharacterized protein</fullName>
    </submittedName>
</protein>
<dbReference type="AlphaFoldDB" id="D8R336"/>
<dbReference type="HOGENOM" id="CLU_1734605_0_0_1"/>